<dbReference type="Pfam" id="PF23559">
    <property type="entry name" value="WHD_DRP"/>
    <property type="match status" value="1"/>
</dbReference>
<evidence type="ECO:0000259" key="10">
    <source>
        <dbReference type="Pfam" id="PF23559"/>
    </source>
</evidence>
<accession>A0ABC9AZF0</accession>
<dbReference type="PANTHER" id="PTHR23155:SF1181">
    <property type="entry name" value="OS08G0170200 PROTEIN"/>
    <property type="match status" value="1"/>
</dbReference>
<reference evidence="12" key="1">
    <citation type="submission" date="2024-10" db="EMBL/GenBank/DDBJ databases">
        <authorList>
            <person name="Ryan C."/>
        </authorList>
    </citation>
    <scope>NUCLEOTIDE SEQUENCE [LARGE SCALE GENOMIC DNA]</scope>
</reference>
<evidence type="ECO:0000313" key="12">
    <source>
        <dbReference type="EMBL" id="CAL4986761.1"/>
    </source>
</evidence>
<dbReference type="Gene3D" id="3.80.10.10">
    <property type="entry name" value="Ribonuclease Inhibitor"/>
    <property type="match status" value="1"/>
</dbReference>
<feature type="compositionally biased region" description="Low complexity" evidence="7">
    <location>
        <begin position="57"/>
        <end position="66"/>
    </location>
</feature>
<dbReference type="InterPro" id="IPR042197">
    <property type="entry name" value="Apaf_helical"/>
</dbReference>
<sequence length="727" mass="82452">MEFATGALGTLLPKLGQLLQDEYNLQKGAKKDIEFLSMELESSRAALRKVAATCPQSSSTSRSGSGHAKRGRCPMTWRTSSTASSCASRALSAPAKAAFRPAKIRHDIGKGIKDIKERVNEVAERRDRYKVEATAAKTFDDPRITYLYTEVADLIAVDDSREELIMRLAKGEDTSGQQLRIASVVGIEGLGKTRLAKVVYFIVIDDVWEIDSWKRIKSALIENNIGSRIIIATRDYEVARKAGCVYELQPLSYDNSRKLFFGRIFGGESKHGNDQQDDEVSDKILRKCGGIPLAIIAMASVLLDKPREEWSEVHHSIDFGQIQDNHEVENTMKIISFSYYELPPHLRACLLYISVFPEDHFIEKTPLIWMWIAEDFIKEEQGTSSFEIGEGYFNKLVDRSMITLLYLVVEFMIWYWTSSVPFRMRRTSSLDYRMAIKQGHLHHQDQDKAKFAEAWSRHINELGGLRELRVLRVTMCMPSLEHAQVHMVQSLCNLHKLEHLSLSVWPPIDACTEMWQEAEGGSLLLRRRLRQLFLSRITFSRFPSFFLDASRLPVPSHLSLGVHHLDAQDLRILGKLPELRYLKLHVESTVQLVCTGANDACLFRKLRWCILYYSDGVRLLSSGISIRTGRLEGSMLLGSGRNKNVAPTLLPSVKELKFWMHVQDFKDSNGSLSLEYFASLHSVSIRIVCRGASAAEAEQLEASLRRAADVHPNRPALEVKRSGEYEK</sequence>
<organism evidence="12 13">
    <name type="scientific">Urochloa decumbens</name>
    <dbReference type="NCBI Taxonomy" id="240449"/>
    <lineage>
        <taxon>Eukaryota</taxon>
        <taxon>Viridiplantae</taxon>
        <taxon>Streptophyta</taxon>
        <taxon>Embryophyta</taxon>
        <taxon>Tracheophyta</taxon>
        <taxon>Spermatophyta</taxon>
        <taxon>Magnoliopsida</taxon>
        <taxon>Liliopsida</taxon>
        <taxon>Poales</taxon>
        <taxon>Poaceae</taxon>
        <taxon>PACMAD clade</taxon>
        <taxon>Panicoideae</taxon>
        <taxon>Panicodae</taxon>
        <taxon>Paniceae</taxon>
        <taxon>Melinidinae</taxon>
        <taxon>Urochloa</taxon>
    </lineage>
</organism>
<dbReference type="GO" id="GO:0009626">
    <property type="term" value="P:plant-type hypersensitive response"/>
    <property type="evidence" value="ECO:0007669"/>
    <property type="project" value="UniProtKB-ARBA"/>
</dbReference>
<dbReference type="InterPro" id="IPR002182">
    <property type="entry name" value="NB-ARC"/>
</dbReference>
<dbReference type="Pfam" id="PF18052">
    <property type="entry name" value="Rx_N"/>
    <property type="match status" value="1"/>
</dbReference>
<keyword evidence="3" id="KW-0677">Repeat</keyword>
<feature type="domain" description="Disease resistance protein winged helix" evidence="10">
    <location>
        <begin position="355"/>
        <end position="403"/>
    </location>
</feature>
<feature type="domain" description="Disease resistance N-terminal" evidence="9">
    <location>
        <begin position="7"/>
        <end position="52"/>
    </location>
</feature>
<dbReference type="GO" id="GO:0000166">
    <property type="term" value="F:nucleotide binding"/>
    <property type="evidence" value="ECO:0007669"/>
    <property type="project" value="UniProtKB-KW"/>
</dbReference>
<keyword evidence="6" id="KW-0175">Coiled coil</keyword>
<feature type="domain" description="NB-ARC" evidence="8">
    <location>
        <begin position="200"/>
        <end position="261"/>
    </location>
</feature>
<dbReference type="InterPro" id="IPR041118">
    <property type="entry name" value="Rx_N"/>
</dbReference>
<evidence type="ECO:0000259" key="8">
    <source>
        <dbReference type="Pfam" id="PF00931"/>
    </source>
</evidence>
<dbReference type="Gene3D" id="1.10.10.10">
    <property type="entry name" value="Winged helix-like DNA-binding domain superfamily/Winged helix DNA-binding domain"/>
    <property type="match status" value="1"/>
</dbReference>
<dbReference type="SUPFAM" id="SSF52540">
    <property type="entry name" value="P-loop containing nucleoside triphosphate hydrolases"/>
    <property type="match status" value="1"/>
</dbReference>
<evidence type="ECO:0000256" key="1">
    <source>
        <dbReference type="ARBA" id="ARBA00008894"/>
    </source>
</evidence>
<dbReference type="Pfam" id="PF00931">
    <property type="entry name" value="NB-ARC"/>
    <property type="match status" value="1"/>
</dbReference>
<dbReference type="Gene3D" id="1.20.5.4130">
    <property type="match status" value="1"/>
</dbReference>
<keyword evidence="13" id="KW-1185">Reference proteome</keyword>
<feature type="region of interest" description="Disordered" evidence="7">
    <location>
        <begin position="52"/>
        <end position="77"/>
    </location>
</feature>
<dbReference type="InterPro" id="IPR027417">
    <property type="entry name" value="P-loop_NTPase"/>
</dbReference>
<feature type="domain" description="Disease resistance R13L4/SHOC-2-like LRR" evidence="11">
    <location>
        <begin position="457"/>
        <end position="717"/>
    </location>
</feature>
<evidence type="ECO:0000256" key="5">
    <source>
        <dbReference type="ARBA" id="ARBA00022821"/>
    </source>
</evidence>
<evidence type="ECO:0000313" key="13">
    <source>
        <dbReference type="Proteomes" id="UP001497457"/>
    </source>
</evidence>
<evidence type="ECO:0008006" key="14">
    <source>
        <dbReference type="Google" id="ProtNLM"/>
    </source>
</evidence>
<dbReference type="GO" id="GO:0002758">
    <property type="term" value="P:innate immune response-activating signaling pathway"/>
    <property type="evidence" value="ECO:0007669"/>
    <property type="project" value="UniProtKB-ARBA"/>
</dbReference>
<dbReference type="GO" id="GO:0042742">
    <property type="term" value="P:defense response to bacterium"/>
    <property type="evidence" value="ECO:0007669"/>
    <property type="project" value="UniProtKB-ARBA"/>
</dbReference>
<dbReference type="InterPro" id="IPR032675">
    <property type="entry name" value="LRR_dom_sf"/>
</dbReference>
<name>A0ABC9AZF0_9POAL</name>
<evidence type="ECO:0000259" key="11">
    <source>
        <dbReference type="Pfam" id="PF23598"/>
    </source>
</evidence>
<keyword evidence="2" id="KW-0433">Leucine-rich repeat</keyword>
<gene>
    <name evidence="12" type="ORF">URODEC1_LOCUS58515</name>
</gene>
<evidence type="ECO:0000256" key="4">
    <source>
        <dbReference type="ARBA" id="ARBA00022741"/>
    </source>
</evidence>
<protein>
    <recommendedName>
        <fullName evidence="14">NB-ARC domain-containing protein</fullName>
    </recommendedName>
</protein>
<dbReference type="Proteomes" id="UP001497457">
    <property type="component" value="Chromosome 23rd"/>
</dbReference>
<evidence type="ECO:0000256" key="6">
    <source>
        <dbReference type="ARBA" id="ARBA00023054"/>
    </source>
</evidence>
<dbReference type="InterPro" id="IPR036388">
    <property type="entry name" value="WH-like_DNA-bd_sf"/>
</dbReference>
<dbReference type="Gene3D" id="1.10.8.430">
    <property type="entry name" value="Helical domain of apoptotic protease-activating factors"/>
    <property type="match status" value="1"/>
</dbReference>
<evidence type="ECO:0000256" key="2">
    <source>
        <dbReference type="ARBA" id="ARBA00022614"/>
    </source>
</evidence>
<dbReference type="SUPFAM" id="SSF52047">
    <property type="entry name" value="RNI-like"/>
    <property type="match status" value="1"/>
</dbReference>
<keyword evidence="4" id="KW-0547">Nucleotide-binding</keyword>
<dbReference type="InterPro" id="IPR058922">
    <property type="entry name" value="WHD_DRP"/>
</dbReference>
<dbReference type="AlphaFoldDB" id="A0ABC9AZF0"/>
<evidence type="ECO:0000256" key="7">
    <source>
        <dbReference type="SAM" id="MobiDB-lite"/>
    </source>
</evidence>
<dbReference type="PANTHER" id="PTHR23155">
    <property type="entry name" value="DISEASE RESISTANCE PROTEIN RP"/>
    <property type="match status" value="1"/>
</dbReference>
<evidence type="ECO:0000256" key="3">
    <source>
        <dbReference type="ARBA" id="ARBA00022737"/>
    </source>
</evidence>
<dbReference type="InterPro" id="IPR044974">
    <property type="entry name" value="Disease_R_plants"/>
</dbReference>
<dbReference type="Gene3D" id="3.40.50.300">
    <property type="entry name" value="P-loop containing nucleotide triphosphate hydrolases"/>
    <property type="match status" value="1"/>
</dbReference>
<evidence type="ECO:0000259" key="9">
    <source>
        <dbReference type="Pfam" id="PF18052"/>
    </source>
</evidence>
<dbReference type="EMBL" id="OZ075133">
    <property type="protein sequence ID" value="CAL4986761.1"/>
    <property type="molecule type" value="Genomic_DNA"/>
</dbReference>
<keyword evidence="5" id="KW-0611">Plant defense</keyword>
<dbReference type="FunFam" id="1.10.10.10:FF:000322">
    <property type="entry name" value="Probable disease resistance protein At1g63360"/>
    <property type="match status" value="1"/>
</dbReference>
<comment type="similarity">
    <text evidence="1">Belongs to the disease resistance NB-LRR family.</text>
</comment>
<dbReference type="Pfam" id="PF23598">
    <property type="entry name" value="LRR_14"/>
    <property type="match status" value="1"/>
</dbReference>
<proteinExistence type="inferred from homology"/>
<dbReference type="InterPro" id="IPR055414">
    <property type="entry name" value="LRR_R13L4/SHOC2-like"/>
</dbReference>